<dbReference type="CDD" id="cd00009">
    <property type="entry name" value="AAA"/>
    <property type="match status" value="1"/>
</dbReference>
<evidence type="ECO:0000256" key="5">
    <source>
        <dbReference type="ARBA" id="ARBA00023163"/>
    </source>
</evidence>
<name>A0A315EPI7_9BURK</name>
<organism evidence="7 8">
    <name type="scientific">Limnohabitans curvus</name>
    <dbReference type="NCBI Taxonomy" id="323423"/>
    <lineage>
        <taxon>Bacteria</taxon>
        <taxon>Pseudomonadati</taxon>
        <taxon>Pseudomonadota</taxon>
        <taxon>Betaproteobacteria</taxon>
        <taxon>Burkholderiales</taxon>
        <taxon>Comamonadaceae</taxon>
        <taxon>Limnohabitans</taxon>
    </lineage>
</organism>
<dbReference type="SUPFAM" id="SSF46689">
    <property type="entry name" value="Homeodomain-like"/>
    <property type="match status" value="1"/>
</dbReference>
<dbReference type="Pfam" id="PF02954">
    <property type="entry name" value="HTH_8"/>
    <property type="match status" value="1"/>
</dbReference>
<dbReference type="PANTHER" id="PTHR32071">
    <property type="entry name" value="TRANSCRIPTIONAL REGULATORY PROTEIN"/>
    <property type="match status" value="1"/>
</dbReference>
<feature type="domain" description="Sigma-54 factor interaction" evidence="6">
    <location>
        <begin position="132"/>
        <end position="359"/>
    </location>
</feature>
<keyword evidence="3" id="KW-0805">Transcription regulation</keyword>
<accession>A0A315EPI7</accession>
<protein>
    <recommendedName>
        <fullName evidence="6">Sigma-54 factor interaction domain-containing protein</fullName>
    </recommendedName>
</protein>
<dbReference type="GO" id="GO:0043565">
    <property type="term" value="F:sequence-specific DNA binding"/>
    <property type="evidence" value="ECO:0007669"/>
    <property type="project" value="InterPro"/>
</dbReference>
<evidence type="ECO:0000313" key="8">
    <source>
        <dbReference type="Proteomes" id="UP000251341"/>
    </source>
</evidence>
<dbReference type="GO" id="GO:0005524">
    <property type="term" value="F:ATP binding"/>
    <property type="evidence" value="ECO:0007669"/>
    <property type="project" value="UniProtKB-KW"/>
</dbReference>
<dbReference type="PROSITE" id="PS50045">
    <property type="entry name" value="SIGMA54_INTERACT_4"/>
    <property type="match status" value="1"/>
</dbReference>
<dbReference type="SUPFAM" id="SSF52540">
    <property type="entry name" value="P-loop containing nucleoside triphosphate hydrolases"/>
    <property type="match status" value="1"/>
</dbReference>
<dbReference type="InterPro" id="IPR025944">
    <property type="entry name" value="Sigma_54_int_dom_CS"/>
</dbReference>
<dbReference type="Gene3D" id="1.10.10.60">
    <property type="entry name" value="Homeodomain-like"/>
    <property type="match status" value="1"/>
</dbReference>
<dbReference type="Gene3D" id="3.40.50.300">
    <property type="entry name" value="P-loop containing nucleotide triphosphate hydrolases"/>
    <property type="match status" value="1"/>
</dbReference>
<dbReference type="InterPro" id="IPR002078">
    <property type="entry name" value="Sigma_54_int"/>
</dbReference>
<keyword evidence="5" id="KW-0804">Transcription</keyword>
<evidence type="ECO:0000313" key="7">
    <source>
        <dbReference type="EMBL" id="PUE59836.1"/>
    </source>
</evidence>
<evidence type="ECO:0000256" key="2">
    <source>
        <dbReference type="ARBA" id="ARBA00022840"/>
    </source>
</evidence>
<dbReference type="EMBL" id="NESP01000001">
    <property type="protein sequence ID" value="PUE59836.1"/>
    <property type="molecule type" value="Genomic_DNA"/>
</dbReference>
<dbReference type="Pfam" id="PF25601">
    <property type="entry name" value="AAA_lid_14"/>
    <property type="match status" value="1"/>
</dbReference>
<keyword evidence="2" id="KW-0067">ATP-binding</keyword>
<dbReference type="Pfam" id="PF00158">
    <property type="entry name" value="Sigma54_activat"/>
    <property type="match status" value="1"/>
</dbReference>
<keyword evidence="1" id="KW-0547">Nucleotide-binding</keyword>
<gene>
    <name evidence="7" type="ORF">B9Z44_09755</name>
</gene>
<dbReference type="InterPro" id="IPR002197">
    <property type="entry name" value="HTH_Fis"/>
</dbReference>
<comment type="caution">
    <text evidence="7">The sequence shown here is derived from an EMBL/GenBank/DDBJ whole genome shotgun (WGS) entry which is preliminary data.</text>
</comment>
<dbReference type="AlphaFoldDB" id="A0A315EPI7"/>
<dbReference type="InterPro" id="IPR058031">
    <property type="entry name" value="AAA_lid_NorR"/>
</dbReference>
<dbReference type="PROSITE" id="PS00688">
    <property type="entry name" value="SIGMA54_INTERACT_3"/>
    <property type="match status" value="1"/>
</dbReference>
<evidence type="ECO:0000256" key="3">
    <source>
        <dbReference type="ARBA" id="ARBA00023015"/>
    </source>
</evidence>
<dbReference type="InterPro" id="IPR025943">
    <property type="entry name" value="Sigma_54_int_dom_ATP-bd_2"/>
</dbReference>
<dbReference type="InterPro" id="IPR003593">
    <property type="entry name" value="AAA+_ATPase"/>
</dbReference>
<dbReference type="InterPro" id="IPR027417">
    <property type="entry name" value="P-loop_NTPase"/>
</dbReference>
<keyword evidence="8" id="KW-1185">Reference proteome</keyword>
<dbReference type="PROSITE" id="PS00676">
    <property type="entry name" value="SIGMA54_INTERACT_2"/>
    <property type="match status" value="1"/>
</dbReference>
<dbReference type="SMART" id="SM00382">
    <property type="entry name" value="AAA"/>
    <property type="match status" value="1"/>
</dbReference>
<dbReference type="Proteomes" id="UP000251341">
    <property type="component" value="Unassembled WGS sequence"/>
</dbReference>
<evidence type="ECO:0000256" key="4">
    <source>
        <dbReference type="ARBA" id="ARBA00023125"/>
    </source>
</evidence>
<sequence>MNASSVNVIHAVWLDPFSPIDAAERAQLDAAGISLETVSTLGDLTLALRRAHVLVIRLGDSAELLKEVQTLIAQLGHTVPVLCRVDRRRMEVAVDAMRLGALHVLSSDEWSAAAWQGAVKGLNAPELKTKSYVFVDPISQHLLALAQRVAQTDVTALLVGPTGAGKEVLARVLHESSPRAKAPFVALNCAAMPEHLIEDMLFGHEKGAFTGALKEHKGLFEQAHGGTIFLDEIGEMPMNLQAKLLRVLQEKKLNRLGGEATIDLDIRVIAATNKDLKLAIEQREFREDLYFRISTFRLRIQPLKDRPGDIVPLVAQSLARHVKGGLPFTVTSEAQVLLQSYPWPGNVRELENVVQRAVVLSGGRTISPAHLMFDDAQMDEQAMPAMPSIAAALPPTYAQAPVEPASVAAAPVAPAVTYYASVPAYGATAMAPIEMREEPAAPINLDSAVKASELQVIMAAIQSTDSRLEAAAKLGISPRTLRYKLAQMRTRGMNEGASA</sequence>
<proteinExistence type="predicted"/>
<dbReference type="RefSeq" id="WP_211308701.1">
    <property type="nucleotide sequence ID" value="NZ_NESP01000001.1"/>
</dbReference>
<reference evidence="7 8" key="1">
    <citation type="submission" date="2017-04" db="EMBL/GenBank/DDBJ databases">
        <title>Unexpected and diverse lifestyles within the genus Limnohabitans.</title>
        <authorList>
            <person name="Kasalicky V."/>
            <person name="Mehrshad M."/>
            <person name="Andrei S.-A."/>
            <person name="Salcher M."/>
            <person name="Kratochvilova H."/>
            <person name="Simek K."/>
            <person name="Ghai R."/>
        </authorList>
    </citation>
    <scope>NUCLEOTIDE SEQUENCE [LARGE SCALE GENOMIC DNA]</scope>
    <source>
        <strain evidence="7 8">MWH-C5</strain>
    </source>
</reference>
<dbReference type="FunFam" id="3.40.50.300:FF:000006">
    <property type="entry name" value="DNA-binding transcriptional regulator NtrC"/>
    <property type="match status" value="1"/>
</dbReference>
<dbReference type="InterPro" id="IPR009057">
    <property type="entry name" value="Homeodomain-like_sf"/>
</dbReference>
<dbReference type="GO" id="GO:0006355">
    <property type="term" value="P:regulation of DNA-templated transcription"/>
    <property type="evidence" value="ECO:0007669"/>
    <property type="project" value="InterPro"/>
</dbReference>
<dbReference type="PANTHER" id="PTHR32071:SF21">
    <property type="entry name" value="TRANSCRIPTIONAL REGULATORY PROTEIN FLGR"/>
    <property type="match status" value="1"/>
</dbReference>
<evidence type="ECO:0000259" key="6">
    <source>
        <dbReference type="PROSITE" id="PS50045"/>
    </source>
</evidence>
<evidence type="ECO:0000256" key="1">
    <source>
        <dbReference type="ARBA" id="ARBA00022741"/>
    </source>
</evidence>
<dbReference type="Gene3D" id="1.10.8.60">
    <property type="match status" value="1"/>
</dbReference>
<keyword evidence="4" id="KW-0238">DNA-binding</keyword>